<comment type="similarity">
    <text evidence="2 10">Belongs to the CobT family.</text>
</comment>
<dbReference type="PANTHER" id="PTHR43463">
    <property type="entry name" value="NICOTINATE-NUCLEOTIDE--DIMETHYLBENZIMIDAZOLE PHOSPHORIBOSYLTRANSFERASE"/>
    <property type="match status" value="1"/>
</dbReference>
<name>A0A1M6DBG2_9FLAO</name>
<reference evidence="12" key="1">
    <citation type="submission" date="2016-11" db="EMBL/GenBank/DDBJ databases">
        <authorList>
            <person name="Varghese N."/>
            <person name="Submissions S."/>
        </authorList>
    </citation>
    <scope>NUCLEOTIDE SEQUENCE [LARGE SCALE GENOMIC DNA]</scope>
    <source>
        <strain evidence="12">DSM 22623</strain>
    </source>
</reference>
<dbReference type="GO" id="GO:0008939">
    <property type="term" value="F:nicotinate-nucleotide-dimethylbenzimidazole phosphoribosyltransferase activity"/>
    <property type="evidence" value="ECO:0007669"/>
    <property type="project" value="UniProtKB-UniRule"/>
</dbReference>
<evidence type="ECO:0000256" key="9">
    <source>
        <dbReference type="ARBA" id="ARBA00047340"/>
    </source>
</evidence>
<dbReference type="InterPro" id="IPR023195">
    <property type="entry name" value="Nict_dMeBzImd_PRibTrfase_N"/>
</dbReference>
<protein>
    <recommendedName>
        <fullName evidence="4 10">Nicotinate-nucleotide--dimethylbenzimidazole phosphoribosyltransferase</fullName>
        <shortName evidence="10">NN:DBI PRT</shortName>
        <ecNumber evidence="3 10">2.4.2.21</ecNumber>
    </recommendedName>
    <alternativeName>
        <fullName evidence="8 10">N(1)-alpha-phosphoribosyltransferase</fullName>
    </alternativeName>
</protein>
<evidence type="ECO:0000256" key="4">
    <source>
        <dbReference type="ARBA" id="ARBA00015486"/>
    </source>
</evidence>
<dbReference type="NCBIfam" id="TIGR03160">
    <property type="entry name" value="cobT_DBIPRT"/>
    <property type="match status" value="1"/>
</dbReference>
<dbReference type="InterPro" id="IPR036087">
    <property type="entry name" value="Nict_dMeBzImd_PRibTrfase_sf"/>
</dbReference>
<evidence type="ECO:0000256" key="1">
    <source>
        <dbReference type="ARBA" id="ARBA00005049"/>
    </source>
</evidence>
<evidence type="ECO:0000256" key="8">
    <source>
        <dbReference type="ARBA" id="ARBA00030686"/>
    </source>
</evidence>
<dbReference type="PANTHER" id="PTHR43463:SF1">
    <property type="entry name" value="NICOTINATE-NUCLEOTIDE--DIMETHYLBENZIMIDAZOLE PHOSPHORIBOSYLTRANSFERASE"/>
    <property type="match status" value="1"/>
</dbReference>
<dbReference type="Gene3D" id="1.10.1610.10">
    <property type="match status" value="1"/>
</dbReference>
<gene>
    <name evidence="10" type="primary">cobT</name>
    <name evidence="11" type="ORF">SAMN04488508_102533</name>
</gene>
<dbReference type="STRING" id="570521.SAMN04488508_102533"/>
<evidence type="ECO:0000256" key="7">
    <source>
        <dbReference type="ARBA" id="ARBA00022679"/>
    </source>
</evidence>
<evidence type="ECO:0000313" key="11">
    <source>
        <dbReference type="EMBL" id="SHI70584.1"/>
    </source>
</evidence>
<proteinExistence type="inferred from homology"/>
<dbReference type="FunFam" id="3.40.50.10210:FF:000001">
    <property type="entry name" value="Nicotinate-nucleotide--dimethylbenzimidazole phosphoribosyltransferase"/>
    <property type="match status" value="1"/>
</dbReference>
<dbReference type="RefSeq" id="WP_073315303.1">
    <property type="nucleotide sequence ID" value="NZ_FQYP01000002.1"/>
</dbReference>
<evidence type="ECO:0000256" key="3">
    <source>
        <dbReference type="ARBA" id="ARBA00011991"/>
    </source>
</evidence>
<sequence>MEFNIQPLSNEDLKTNLQSKIDNKTKPVGALGTLEQIALQVGMIQNTESPILKEPAIVVFAGDHGIAKQGEVNPYPQEVTAQMVYNFLNQGAAINVFCNQHQIQLTIVDAGVNHDFESIPGLVDAKIAHGTRNYQHEAAMTADQCSTVIRKGADIVKAIFDSGSNIIGFGEMGIGNTSAASLLMAYFTKIPVAECVGNGTGNGSEIVDTKQRILNKVFEKHSVTSPMEALATFGGFEIAMITGAMLKAAELKMTIVVDGFIVTAALLAARALHPEIIDYCIFAHNSNEQGHQKMLEFLGQKPLLNLGMRLGEGTGVAVAYPIIASSIAFLNSMASFESAGVSNA</sequence>
<keyword evidence="5 10" id="KW-0169">Cobalamin biosynthesis</keyword>
<evidence type="ECO:0000313" key="12">
    <source>
        <dbReference type="Proteomes" id="UP000184432"/>
    </source>
</evidence>
<keyword evidence="12" id="KW-1185">Reference proteome</keyword>
<dbReference type="Proteomes" id="UP000184432">
    <property type="component" value="Unassembled WGS sequence"/>
</dbReference>
<evidence type="ECO:0000256" key="10">
    <source>
        <dbReference type="HAMAP-Rule" id="MF_00230"/>
    </source>
</evidence>
<dbReference type="InterPro" id="IPR003200">
    <property type="entry name" value="Nict_dMeBzImd_PRibTrfase"/>
</dbReference>
<comment type="catalytic activity">
    <reaction evidence="9 10">
        <text>5,6-dimethylbenzimidazole + nicotinate beta-D-ribonucleotide = alpha-ribazole 5'-phosphate + nicotinate + H(+)</text>
        <dbReference type="Rhea" id="RHEA:11196"/>
        <dbReference type="ChEBI" id="CHEBI:15378"/>
        <dbReference type="ChEBI" id="CHEBI:15890"/>
        <dbReference type="ChEBI" id="CHEBI:32544"/>
        <dbReference type="ChEBI" id="CHEBI:57502"/>
        <dbReference type="ChEBI" id="CHEBI:57918"/>
        <dbReference type="EC" id="2.4.2.21"/>
    </reaction>
</comment>
<keyword evidence="6 10" id="KW-0328">Glycosyltransferase</keyword>
<dbReference type="InterPro" id="IPR017846">
    <property type="entry name" value="Nict_dMeBzImd_PRibTrfase_bact"/>
</dbReference>
<organism evidence="11 12">
    <name type="scientific">Aquimarina spongiae</name>
    <dbReference type="NCBI Taxonomy" id="570521"/>
    <lineage>
        <taxon>Bacteria</taxon>
        <taxon>Pseudomonadati</taxon>
        <taxon>Bacteroidota</taxon>
        <taxon>Flavobacteriia</taxon>
        <taxon>Flavobacteriales</taxon>
        <taxon>Flavobacteriaceae</taxon>
        <taxon>Aquimarina</taxon>
    </lineage>
</organism>
<evidence type="ECO:0000256" key="5">
    <source>
        <dbReference type="ARBA" id="ARBA00022573"/>
    </source>
</evidence>
<comment type="pathway">
    <text evidence="1 10">Nucleoside biosynthesis; alpha-ribazole biosynthesis; alpha-ribazole from 5,6-dimethylbenzimidazole: step 1/2.</text>
</comment>
<dbReference type="HAMAP" id="MF_00230">
    <property type="entry name" value="CobT"/>
    <property type="match status" value="1"/>
</dbReference>
<dbReference type="AlphaFoldDB" id="A0A1M6DBG2"/>
<feature type="active site" description="Proton acceptor" evidence="10">
    <location>
        <position position="312"/>
    </location>
</feature>
<dbReference type="Gene3D" id="3.40.50.10210">
    <property type="match status" value="1"/>
</dbReference>
<dbReference type="EC" id="2.4.2.21" evidence="3 10"/>
<dbReference type="CDD" id="cd02439">
    <property type="entry name" value="DMB-PRT_CobT"/>
    <property type="match status" value="1"/>
</dbReference>
<evidence type="ECO:0000256" key="6">
    <source>
        <dbReference type="ARBA" id="ARBA00022676"/>
    </source>
</evidence>
<dbReference type="Pfam" id="PF02277">
    <property type="entry name" value="DBI_PRT"/>
    <property type="match status" value="1"/>
</dbReference>
<dbReference type="EMBL" id="FQYP01000002">
    <property type="protein sequence ID" value="SHI70584.1"/>
    <property type="molecule type" value="Genomic_DNA"/>
</dbReference>
<dbReference type="OrthoDB" id="9781491at2"/>
<comment type="function">
    <text evidence="10">Catalyzes the synthesis of alpha-ribazole-5'-phosphate from nicotinate mononucleotide (NAMN) and 5,6-dimethylbenzimidazole (DMB).</text>
</comment>
<keyword evidence="7 10" id="KW-0808">Transferase</keyword>
<dbReference type="SUPFAM" id="SSF52733">
    <property type="entry name" value="Nicotinate mononucleotide:5,6-dimethylbenzimidazole phosphoribosyltransferase (CobT)"/>
    <property type="match status" value="1"/>
</dbReference>
<accession>A0A1M6DBG2</accession>
<dbReference type="UniPathway" id="UPA00061">
    <property type="reaction ID" value="UER00516"/>
</dbReference>
<dbReference type="NCBIfam" id="NF000996">
    <property type="entry name" value="PRK00105.1"/>
    <property type="match status" value="1"/>
</dbReference>
<dbReference type="GO" id="GO:0009236">
    <property type="term" value="P:cobalamin biosynthetic process"/>
    <property type="evidence" value="ECO:0007669"/>
    <property type="project" value="UniProtKB-UniRule"/>
</dbReference>
<evidence type="ECO:0000256" key="2">
    <source>
        <dbReference type="ARBA" id="ARBA00007110"/>
    </source>
</evidence>